<evidence type="ECO:0000313" key="12">
    <source>
        <dbReference type="EMBL" id="SCG17941.1"/>
    </source>
</evidence>
<evidence type="ECO:0000256" key="9">
    <source>
        <dbReference type="SAM" id="Phobius"/>
    </source>
</evidence>
<dbReference type="AlphaFoldDB" id="A0A1C5GDQ2"/>
<dbReference type="Gene3D" id="3.30.565.10">
    <property type="entry name" value="Histidine kinase-like ATPase, C-terminal domain"/>
    <property type="match status" value="1"/>
</dbReference>
<dbReference type="Gene3D" id="1.20.5.1930">
    <property type="match status" value="1"/>
</dbReference>
<keyword evidence="5" id="KW-0547">Nucleotide-binding</keyword>
<evidence type="ECO:0000259" key="11">
    <source>
        <dbReference type="Pfam" id="PF07730"/>
    </source>
</evidence>
<feature type="domain" description="Signal transduction histidine kinase subgroup 3 dimerisation and phosphoacceptor" evidence="11">
    <location>
        <begin position="182"/>
        <end position="248"/>
    </location>
</feature>
<keyword evidence="6 12" id="KW-0418">Kinase</keyword>
<dbReference type="PANTHER" id="PTHR24421:SF10">
    <property type="entry name" value="NITRATE_NITRITE SENSOR PROTEIN NARQ"/>
    <property type="match status" value="1"/>
</dbReference>
<dbReference type="EC" id="2.7.13.3" evidence="2"/>
<evidence type="ECO:0000256" key="8">
    <source>
        <dbReference type="ARBA" id="ARBA00023012"/>
    </source>
</evidence>
<feature type="transmembrane region" description="Helical" evidence="9">
    <location>
        <begin position="131"/>
        <end position="150"/>
    </location>
</feature>
<evidence type="ECO:0000313" key="13">
    <source>
        <dbReference type="Proteomes" id="UP000198251"/>
    </source>
</evidence>
<name>A0A1C5GDQ2_MICEH</name>
<dbReference type="RefSeq" id="WP_231926222.1">
    <property type="nucleotide sequence ID" value="NZ_LT607733.1"/>
</dbReference>
<protein>
    <recommendedName>
        <fullName evidence="2">histidine kinase</fullName>
        <ecNumber evidence="2">2.7.13.3</ecNumber>
    </recommendedName>
</protein>
<accession>A0A1C5GDQ2</accession>
<comment type="catalytic activity">
    <reaction evidence="1">
        <text>ATP + protein L-histidine = ADP + protein N-phospho-L-histidine.</text>
        <dbReference type="EC" id="2.7.13.3"/>
    </reaction>
</comment>
<feature type="transmembrane region" description="Helical" evidence="9">
    <location>
        <begin position="12"/>
        <end position="32"/>
    </location>
</feature>
<evidence type="ECO:0000256" key="4">
    <source>
        <dbReference type="ARBA" id="ARBA00022679"/>
    </source>
</evidence>
<dbReference type="SUPFAM" id="SSF55874">
    <property type="entry name" value="ATPase domain of HSP90 chaperone/DNA topoisomerase II/histidine kinase"/>
    <property type="match status" value="1"/>
</dbReference>
<keyword evidence="9" id="KW-0472">Membrane</keyword>
<dbReference type="Pfam" id="PF02518">
    <property type="entry name" value="HATPase_c"/>
    <property type="match status" value="1"/>
</dbReference>
<evidence type="ECO:0000256" key="6">
    <source>
        <dbReference type="ARBA" id="ARBA00022777"/>
    </source>
</evidence>
<feature type="transmembrane region" description="Helical" evidence="9">
    <location>
        <begin position="82"/>
        <end position="99"/>
    </location>
</feature>
<proteinExistence type="predicted"/>
<feature type="domain" description="Histidine kinase/HSP90-like ATPase" evidence="10">
    <location>
        <begin position="294"/>
        <end position="379"/>
    </location>
</feature>
<dbReference type="InterPro" id="IPR036890">
    <property type="entry name" value="HATPase_C_sf"/>
</dbReference>
<dbReference type="Proteomes" id="UP000198251">
    <property type="component" value="Chromosome I"/>
</dbReference>
<dbReference type="GeneID" id="95803978"/>
<dbReference type="GO" id="GO:0000155">
    <property type="term" value="F:phosphorelay sensor kinase activity"/>
    <property type="evidence" value="ECO:0007669"/>
    <property type="project" value="InterPro"/>
</dbReference>
<keyword evidence="3" id="KW-0597">Phosphoprotein</keyword>
<dbReference type="GO" id="GO:0046983">
    <property type="term" value="F:protein dimerization activity"/>
    <property type="evidence" value="ECO:0007669"/>
    <property type="project" value="InterPro"/>
</dbReference>
<feature type="transmembrane region" description="Helical" evidence="9">
    <location>
        <begin position="106"/>
        <end position="125"/>
    </location>
</feature>
<dbReference type="InterPro" id="IPR011712">
    <property type="entry name" value="Sig_transdc_His_kin_sub3_dim/P"/>
</dbReference>
<keyword evidence="9" id="KW-0812">Transmembrane</keyword>
<keyword evidence="9" id="KW-1133">Transmembrane helix</keyword>
<dbReference type="PANTHER" id="PTHR24421">
    <property type="entry name" value="NITRATE/NITRITE SENSOR PROTEIN NARX-RELATED"/>
    <property type="match status" value="1"/>
</dbReference>
<evidence type="ECO:0000256" key="7">
    <source>
        <dbReference type="ARBA" id="ARBA00022840"/>
    </source>
</evidence>
<dbReference type="InterPro" id="IPR050482">
    <property type="entry name" value="Sensor_HK_TwoCompSys"/>
</dbReference>
<reference evidence="12 13" key="1">
    <citation type="submission" date="2016-06" db="EMBL/GenBank/DDBJ databases">
        <authorList>
            <person name="Kjaerup R.B."/>
            <person name="Dalgaard T.S."/>
            <person name="Juul-Madsen H.R."/>
        </authorList>
    </citation>
    <scope>NUCLEOTIDE SEQUENCE [LARGE SCALE GENOMIC DNA]</scope>
    <source>
        <strain evidence="12 13">DSM 43913</strain>
    </source>
</reference>
<keyword evidence="4" id="KW-0808">Transferase</keyword>
<evidence type="ECO:0000256" key="2">
    <source>
        <dbReference type="ARBA" id="ARBA00012438"/>
    </source>
</evidence>
<evidence type="ECO:0000256" key="5">
    <source>
        <dbReference type="ARBA" id="ARBA00022741"/>
    </source>
</evidence>
<dbReference type="CDD" id="cd16917">
    <property type="entry name" value="HATPase_UhpB-NarQ-NarX-like"/>
    <property type="match status" value="1"/>
</dbReference>
<dbReference type="Pfam" id="PF07730">
    <property type="entry name" value="HisKA_3"/>
    <property type="match status" value="1"/>
</dbReference>
<sequence>MLSPQRCALVRLWRVGLWLCGTVLVVVGTTKVRPDDGERAVDAPAHLAVAGACAAVAVSWRWPVQAAGAVTVTLLLYNGRHYPDGPVLLAGLVVLYGLGSVRSRRLAYGFAAGTAVVVVAAGALVDGGPGVVDLAFVGWAAAAVFAADAVRGVRERRLAQEERTRLRTQARQRDEERLLAEERLRIARDLHDTVAHAMATINVQAGMAGQVIDSRPDLAREALEVVRGVSGAVLDELNAMVRVLRAGDERSPLCPVPGLTDLAALARSTELAGTPVELRVTVPPGRVARPVALAAYRIVQESMTNVTRHAVGARARVTVTYDDADGLRVAVMDDGGGAGRPGGRVGLIGMRERAASTGGCLVVGPRPDGGFAVTAHWPAAAARAVEGADR</sequence>
<keyword evidence="13" id="KW-1185">Reference proteome</keyword>
<dbReference type="GO" id="GO:0016020">
    <property type="term" value="C:membrane"/>
    <property type="evidence" value="ECO:0007669"/>
    <property type="project" value="InterPro"/>
</dbReference>
<dbReference type="EMBL" id="LT607733">
    <property type="protein sequence ID" value="SCG17941.1"/>
    <property type="molecule type" value="Genomic_DNA"/>
</dbReference>
<keyword evidence="8" id="KW-0902">Two-component regulatory system</keyword>
<evidence type="ECO:0000259" key="10">
    <source>
        <dbReference type="Pfam" id="PF02518"/>
    </source>
</evidence>
<keyword evidence="7" id="KW-0067">ATP-binding</keyword>
<evidence type="ECO:0000256" key="3">
    <source>
        <dbReference type="ARBA" id="ARBA00022553"/>
    </source>
</evidence>
<dbReference type="InterPro" id="IPR003594">
    <property type="entry name" value="HATPase_dom"/>
</dbReference>
<evidence type="ECO:0000256" key="1">
    <source>
        <dbReference type="ARBA" id="ARBA00000085"/>
    </source>
</evidence>
<gene>
    <name evidence="12" type="ORF">GA0070610_4267</name>
</gene>
<dbReference type="GO" id="GO:0005524">
    <property type="term" value="F:ATP binding"/>
    <property type="evidence" value="ECO:0007669"/>
    <property type="project" value="UniProtKB-KW"/>
</dbReference>
<organism evidence="12 13">
    <name type="scientific">Micromonospora echinofusca</name>
    <dbReference type="NCBI Taxonomy" id="47858"/>
    <lineage>
        <taxon>Bacteria</taxon>
        <taxon>Bacillati</taxon>
        <taxon>Actinomycetota</taxon>
        <taxon>Actinomycetes</taxon>
        <taxon>Micromonosporales</taxon>
        <taxon>Micromonosporaceae</taxon>
        <taxon>Micromonospora</taxon>
    </lineage>
</organism>